<dbReference type="RefSeq" id="WP_317521262.1">
    <property type="nucleotide sequence ID" value="NZ_JASGOQ010000001.1"/>
</dbReference>
<evidence type="ECO:0000259" key="1">
    <source>
        <dbReference type="Pfam" id="PF04606"/>
    </source>
</evidence>
<dbReference type="EMBL" id="JASGOQ010000001">
    <property type="protein sequence ID" value="MDV5392293.1"/>
    <property type="molecule type" value="Genomic_DNA"/>
</dbReference>
<feature type="domain" description="Zinc finger Ogr/Delta-type" evidence="1">
    <location>
        <begin position="20"/>
        <end position="66"/>
    </location>
</feature>
<protein>
    <submittedName>
        <fullName evidence="2">Ogr/Delta-like zinc finger family protein</fullName>
    </submittedName>
</protein>
<dbReference type="AlphaFoldDB" id="A0AAE4Q1Z5"/>
<dbReference type="InterPro" id="IPR007684">
    <property type="entry name" value="Znf_Ogr/Delta"/>
</dbReference>
<organism evidence="2 3">
    <name type="scientific">Shewanella xiamenensis</name>
    <dbReference type="NCBI Taxonomy" id="332186"/>
    <lineage>
        <taxon>Bacteria</taxon>
        <taxon>Pseudomonadati</taxon>
        <taxon>Pseudomonadota</taxon>
        <taxon>Gammaproteobacteria</taxon>
        <taxon>Alteromonadales</taxon>
        <taxon>Shewanellaceae</taxon>
        <taxon>Shewanella</taxon>
    </lineage>
</organism>
<proteinExistence type="predicted"/>
<name>A0AAE4Q1Z5_9GAMM</name>
<gene>
    <name evidence="2" type="ORF">QM089_19040</name>
</gene>
<evidence type="ECO:0000313" key="3">
    <source>
        <dbReference type="Proteomes" id="UP001187859"/>
    </source>
</evidence>
<dbReference type="Proteomes" id="UP001187859">
    <property type="component" value="Unassembled WGS sequence"/>
</dbReference>
<reference evidence="2" key="1">
    <citation type="submission" date="2023-05" db="EMBL/GenBank/DDBJ databases">
        <title>Colonisation of extended spectrum b-lactamase- and carbapenemase-producing bacteria on hospital surfaces from low- and middle-income countries.</title>
        <authorList>
            <person name="Nieto-Rosado M."/>
            <person name="Sands K."/>
            <person name="Iregbu K."/>
            <person name="Zahra R."/>
            <person name="Mazarati J.B."/>
            <person name="Mehtar S."/>
            <person name="Barnards-Group B."/>
            <person name="Walsh T.R."/>
        </authorList>
    </citation>
    <scope>NUCLEOTIDE SEQUENCE</scope>
    <source>
        <strain evidence="2">PP-E493</strain>
    </source>
</reference>
<dbReference type="Pfam" id="PF04606">
    <property type="entry name" value="Ogr_Delta"/>
    <property type="match status" value="1"/>
</dbReference>
<accession>A0AAE4Q1Z5</accession>
<sequence length="94" mass="10708">MSEEPKKTTRKSSARGAGITCPHCDSRALLRRTRAITLLTREKTYRCDNDECGHIFVSIEEIQRTVVPPRVSREGVNLQISRISKPQNQTLNRT</sequence>
<evidence type="ECO:0000313" key="2">
    <source>
        <dbReference type="EMBL" id="MDV5392293.1"/>
    </source>
</evidence>
<comment type="caution">
    <text evidence="2">The sequence shown here is derived from an EMBL/GenBank/DDBJ whole genome shotgun (WGS) entry which is preliminary data.</text>
</comment>